<dbReference type="RefSeq" id="WP_106501213.1">
    <property type="nucleotide sequence ID" value="NZ_PXVC01000293.1"/>
</dbReference>
<sequence>TKPAAPLFSANGLGQTSLNTQLSASPEDLLTKLKTELTAQGYKERQINTVVGAWGFNLVMEPPGGTSVDGTPADKVALLVAQAAAIAPGRLNLNLRFEASGR</sequence>
<protein>
    <submittedName>
        <fullName evidence="1">Uncharacterized protein</fullName>
    </submittedName>
</protein>
<gene>
    <name evidence="1" type="ORF">C7K08_15000</name>
</gene>
<reference evidence="2" key="1">
    <citation type="submission" date="2018-03" db="EMBL/GenBank/DDBJ databases">
        <title>Ecological and genomic features of two cosmopolitan and abundant freshwater picocyanobacteria.</title>
        <authorList>
            <person name="Cabello-Yeves P.J."/>
            <person name="Picazo A."/>
            <person name="Camacho A."/>
            <person name="Callieri C."/>
            <person name="Rosselli R."/>
            <person name="Roda-Garcia J."/>
            <person name="Coutinho F.H."/>
            <person name="Rodriguez-Valera F."/>
        </authorList>
    </citation>
    <scope>NUCLEOTIDE SEQUENCE [LARGE SCALE GENOMIC DNA]</scope>
    <source>
        <strain evidence="2">Tous</strain>
    </source>
</reference>
<proteinExistence type="predicted"/>
<evidence type="ECO:0000313" key="1">
    <source>
        <dbReference type="EMBL" id="PSI00095.1"/>
    </source>
</evidence>
<organism evidence="1 2">
    <name type="scientific">Synechococcus lacustris str. Tous</name>
    <dbReference type="NCBI Taxonomy" id="1910958"/>
    <lineage>
        <taxon>Bacteria</taxon>
        <taxon>Bacillati</taxon>
        <taxon>Cyanobacteriota</taxon>
        <taxon>Cyanophyceae</taxon>
        <taxon>Synechococcales</taxon>
        <taxon>Synechococcaceae</taxon>
        <taxon>Synechococcus</taxon>
    </lineage>
</organism>
<dbReference type="EMBL" id="PXVC01000293">
    <property type="protein sequence ID" value="PSI00095.1"/>
    <property type="molecule type" value="Genomic_DNA"/>
</dbReference>
<dbReference type="Proteomes" id="UP000240206">
    <property type="component" value="Unassembled WGS sequence"/>
</dbReference>
<dbReference type="AlphaFoldDB" id="A0A2P7EA57"/>
<keyword evidence="2" id="KW-1185">Reference proteome</keyword>
<name>A0A2P7EA57_9SYNE</name>
<comment type="caution">
    <text evidence="1">The sequence shown here is derived from an EMBL/GenBank/DDBJ whole genome shotgun (WGS) entry which is preliminary data.</text>
</comment>
<evidence type="ECO:0000313" key="2">
    <source>
        <dbReference type="Proteomes" id="UP000240206"/>
    </source>
</evidence>
<accession>A0A2P7EA57</accession>
<feature type="non-terminal residue" evidence="1">
    <location>
        <position position="1"/>
    </location>
</feature>